<dbReference type="InterPro" id="IPR036962">
    <property type="entry name" value="Glyco_hydro_3_N_sf"/>
</dbReference>
<dbReference type="PRINTS" id="PR00133">
    <property type="entry name" value="GLHYDRLASE3"/>
</dbReference>
<dbReference type="SUPFAM" id="SSF51445">
    <property type="entry name" value="(Trans)glycosidases"/>
    <property type="match status" value="1"/>
</dbReference>
<evidence type="ECO:0000259" key="3">
    <source>
        <dbReference type="SMART" id="SM01217"/>
    </source>
</evidence>
<feature type="domain" description="Fibronectin type III-like" evidence="3">
    <location>
        <begin position="331"/>
        <end position="406"/>
    </location>
</feature>
<accession>A0ABQ0BK07</accession>
<dbReference type="InterPro" id="IPR002772">
    <property type="entry name" value="Glyco_hydro_3_C"/>
</dbReference>
<dbReference type="InterPro" id="IPR036881">
    <property type="entry name" value="Glyco_hydro_3_C_sf"/>
</dbReference>
<dbReference type="InterPro" id="IPR017853">
    <property type="entry name" value="GH"/>
</dbReference>
<dbReference type="RefSeq" id="WP_390410423.1">
    <property type="nucleotide sequence ID" value="NZ_BAABYW010000002.1"/>
</dbReference>
<dbReference type="PANTHER" id="PTHR42715">
    <property type="entry name" value="BETA-GLUCOSIDASE"/>
    <property type="match status" value="1"/>
</dbReference>
<protein>
    <submittedName>
        <fullName evidence="4">Glycoside hydrolase family 3 protein</fullName>
    </submittedName>
</protein>
<dbReference type="GO" id="GO:0016787">
    <property type="term" value="F:hydrolase activity"/>
    <property type="evidence" value="ECO:0007669"/>
    <property type="project" value="UniProtKB-KW"/>
</dbReference>
<evidence type="ECO:0000256" key="2">
    <source>
        <dbReference type="ARBA" id="ARBA00022801"/>
    </source>
</evidence>
<dbReference type="Gene3D" id="2.60.40.10">
    <property type="entry name" value="Immunoglobulins"/>
    <property type="match status" value="1"/>
</dbReference>
<dbReference type="Proteomes" id="UP001600943">
    <property type="component" value="Unassembled WGS sequence"/>
</dbReference>
<dbReference type="InterPro" id="IPR001764">
    <property type="entry name" value="Glyco_hydro_3_N"/>
</dbReference>
<gene>
    <name evidence="4" type="ORF">K040078D81_58950</name>
</gene>
<keyword evidence="2 4" id="KW-0378">Hydrolase</keyword>
<dbReference type="Pfam" id="PF00933">
    <property type="entry name" value="Glyco_hydro_3"/>
    <property type="match status" value="1"/>
</dbReference>
<dbReference type="InterPro" id="IPR050288">
    <property type="entry name" value="Cellulose_deg_GH3"/>
</dbReference>
<comment type="caution">
    <text evidence="4">The sequence shown here is derived from an EMBL/GenBank/DDBJ whole genome shotgun (WGS) entry which is preliminary data.</text>
</comment>
<sequence length="785" mass="86354">MKRWARALYQPCLPLGRNGQRVTGCEEHIDLSRRAAAEGMVLLKNERGILPLERGTRLALFGKGCVDYVKGGGGSGDVTTAYVRSLQDGLEMKEKEGKVQVFAPLGEFYRENVKNQYDRCVLPGMTAEPEIPGELLEKARAWADAAVISICRFSGEGWDRKGVLGDGDFYLTKEEQKMVETVTASFDKVVVVLNVGGMVDTSWFCSSEEIPGVLLAWQGGMEGGLAAADLLCGDENPSGKLTDTFARTFDDYPSSAGFNESEEYVDYTEDIYVGYRYFETIPDAAGKVNYPFGFGLSYTEFEIEPIRAGEVSGIIRVDVRVTNMGNRAGKEVVQLYYRAPQGLLGKPLEVLGAFGKTDLLAAGQSQVLRLELPIADMASYDDLGKIQASAYVLEAGTYSFRVGNSVRNTVKLDYEYRAEENAVIEQLTGKCAPTALRTRLLADGTYEELTQYENGYEKNQLVPQDIETLEGVEPDVQGIAFGEKKEWADADRITLEDAAEGKAGLDQLLAQLSDREVAGLLGGQANAGVANTFGMGNLPAFGIPNIMTADGPAGLRIREECGVYTTAWPCATLLACTWNPGLVFEVGAAGAAEVKENNIGIWLTPAMNIHRSPLCGRNFEYYSEDPLVSGRMGAAMIRGIQSQHVGASMKHFCCNNKETNRKDSDSRVSERALREIYLKGFEIAVKEAQPWTVMTSYNLMNGYPTSCNPELLQGILRDEWGFEGMVTTDWWNHAEHYLEVKAGGDIKMGCGYPDRIMEAKEKGLVSREEMERCAKRILQMILKLD</sequence>
<dbReference type="EMBL" id="BAABYW010000002">
    <property type="protein sequence ID" value="GAA6411778.1"/>
    <property type="molecule type" value="Genomic_DNA"/>
</dbReference>
<organism evidence="4 5">
    <name type="scientific">Blautia hominis</name>
    <dbReference type="NCBI Taxonomy" id="2025493"/>
    <lineage>
        <taxon>Bacteria</taxon>
        <taxon>Bacillati</taxon>
        <taxon>Bacillota</taxon>
        <taxon>Clostridia</taxon>
        <taxon>Lachnospirales</taxon>
        <taxon>Lachnospiraceae</taxon>
        <taxon>Blautia</taxon>
    </lineage>
</organism>
<dbReference type="SUPFAM" id="SSF52279">
    <property type="entry name" value="Beta-D-glucan exohydrolase, C-terminal domain"/>
    <property type="match status" value="1"/>
</dbReference>
<dbReference type="InterPro" id="IPR026891">
    <property type="entry name" value="Fn3-like"/>
</dbReference>
<dbReference type="SMART" id="SM01217">
    <property type="entry name" value="Fn3_like"/>
    <property type="match status" value="1"/>
</dbReference>
<dbReference type="Pfam" id="PF14310">
    <property type="entry name" value="Fn3-like"/>
    <property type="match status" value="1"/>
</dbReference>
<evidence type="ECO:0000313" key="5">
    <source>
        <dbReference type="Proteomes" id="UP001600943"/>
    </source>
</evidence>
<reference evidence="4 5" key="1">
    <citation type="submission" date="2024-04" db="EMBL/GenBank/DDBJ databases">
        <title>Defined microbial consortia suppress multidrug-resistant proinflammatory Enterobacteriaceae via ecological control.</title>
        <authorList>
            <person name="Furuichi M."/>
            <person name="Kawaguchi T."/>
            <person name="Pust M."/>
            <person name="Yasuma K."/>
            <person name="Plichta D."/>
            <person name="Hasegawa N."/>
            <person name="Ohya T."/>
            <person name="Bhattarai S."/>
            <person name="Sasajima S."/>
            <person name="Aoto Y."/>
            <person name="Tuganbaev T."/>
            <person name="Yaginuma M."/>
            <person name="Ueda M."/>
            <person name="Okahashi N."/>
            <person name="Amafuji K."/>
            <person name="Kiridooshi Y."/>
            <person name="Sugita K."/>
            <person name="Strazar M."/>
            <person name="Skelly A."/>
            <person name="Suda W."/>
            <person name="Hattori M."/>
            <person name="Nakamoto N."/>
            <person name="Caballero S."/>
            <person name="Norman J."/>
            <person name="Olle B."/>
            <person name="Tanoue T."/>
            <person name="Arita M."/>
            <person name="Bucci V."/>
            <person name="Atarashi K."/>
            <person name="Xavier R."/>
            <person name="Honda K."/>
        </authorList>
    </citation>
    <scope>NUCLEOTIDE SEQUENCE [LARGE SCALE GENOMIC DNA]</scope>
    <source>
        <strain evidence="5">k04-0078-D8-1</strain>
    </source>
</reference>
<dbReference type="Gene3D" id="3.20.20.300">
    <property type="entry name" value="Glycoside hydrolase, family 3, N-terminal domain"/>
    <property type="match status" value="1"/>
</dbReference>
<dbReference type="PANTHER" id="PTHR42715:SF10">
    <property type="entry name" value="BETA-GLUCOSIDASE"/>
    <property type="match status" value="1"/>
</dbReference>
<dbReference type="Pfam" id="PF01915">
    <property type="entry name" value="Glyco_hydro_3_C"/>
    <property type="match status" value="1"/>
</dbReference>
<comment type="similarity">
    <text evidence="1">Belongs to the glycosyl hydrolase 3 family.</text>
</comment>
<evidence type="ECO:0000256" key="1">
    <source>
        <dbReference type="ARBA" id="ARBA00005336"/>
    </source>
</evidence>
<name>A0ABQ0BK07_9FIRM</name>
<proteinExistence type="inferred from homology"/>
<evidence type="ECO:0000313" key="4">
    <source>
        <dbReference type="EMBL" id="GAA6411778.1"/>
    </source>
</evidence>
<keyword evidence="5" id="KW-1185">Reference proteome</keyword>
<dbReference type="InterPro" id="IPR013783">
    <property type="entry name" value="Ig-like_fold"/>
</dbReference>
<dbReference type="Gene3D" id="3.40.50.1700">
    <property type="entry name" value="Glycoside hydrolase family 3 C-terminal domain"/>
    <property type="match status" value="1"/>
</dbReference>